<organism evidence="4 5">
    <name type="scientific">Aporhodopirellula rubra</name>
    <dbReference type="NCBI Taxonomy" id="980271"/>
    <lineage>
        <taxon>Bacteria</taxon>
        <taxon>Pseudomonadati</taxon>
        <taxon>Planctomycetota</taxon>
        <taxon>Planctomycetia</taxon>
        <taxon>Pirellulales</taxon>
        <taxon>Pirellulaceae</taxon>
        <taxon>Aporhodopirellula</taxon>
    </lineage>
</organism>
<evidence type="ECO:0000256" key="1">
    <source>
        <dbReference type="SAM" id="MobiDB-lite"/>
    </source>
</evidence>
<feature type="chain" id="PRO_5030927148" evidence="2">
    <location>
        <begin position="25"/>
        <end position="205"/>
    </location>
</feature>
<keyword evidence="2" id="KW-0732">Signal</keyword>
<gene>
    <name evidence="4" type="ORF">FHS27_002607</name>
</gene>
<dbReference type="InterPro" id="IPR027275">
    <property type="entry name" value="PRC-brl_dom"/>
</dbReference>
<comment type="caution">
    <text evidence="4">The sequence shown here is derived from an EMBL/GenBank/DDBJ whole genome shotgun (WGS) entry which is preliminary data.</text>
</comment>
<dbReference type="Pfam" id="PF05239">
    <property type="entry name" value="PRC"/>
    <property type="match status" value="1"/>
</dbReference>
<dbReference type="AlphaFoldDB" id="A0A7W5DYJ0"/>
<feature type="region of interest" description="Disordered" evidence="1">
    <location>
        <begin position="180"/>
        <end position="205"/>
    </location>
</feature>
<protein>
    <submittedName>
        <fullName evidence="4">Sporulation protein YlmC with PRC-barrel domain</fullName>
    </submittedName>
</protein>
<dbReference type="RefSeq" id="WP_184305214.1">
    <property type="nucleotide sequence ID" value="NZ_JACHXU010000007.1"/>
</dbReference>
<dbReference type="EMBL" id="JACHXU010000007">
    <property type="protein sequence ID" value="MBB3206795.1"/>
    <property type="molecule type" value="Genomic_DNA"/>
</dbReference>
<dbReference type="SUPFAM" id="SSF50346">
    <property type="entry name" value="PRC-barrel domain"/>
    <property type="match status" value="1"/>
</dbReference>
<dbReference type="Gene3D" id="2.30.30.240">
    <property type="entry name" value="PRC-barrel domain"/>
    <property type="match status" value="1"/>
</dbReference>
<dbReference type="PANTHER" id="PTHR36505:SF1">
    <property type="entry name" value="BLR1072 PROTEIN"/>
    <property type="match status" value="1"/>
</dbReference>
<dbReference type="InterPro" id="IPR011033">
    <property type="entry name" value="PRC_barrel-like_sf"/>
</dbReference>
<dbReference type="Proteomes" id="UP000536179">
    <property type="component" value="Unassembled WGS sequence"/>
</dbReference>
<feature type="domain" description="PRC-barrel" evidence="3">
    <location>
        <begin position="65"/>
        <end position="129"/>
    </location>
</feature>
<accession>A0A7W5DYJ0</accession>
<dbReference type="PANTHER" id="PTHR36505">
    <property type="entry name" value="BLR1072 PROTEIN"/>
    <property type="match status" value="1"/>
</dbReference>
<keyword evidence="5" id="KW-1185">Reference proteome</keyword>
<reference evidence="4 5" key="1">
    <citation type="submission" date="2020-08" db="EMBL/GenBank/DDBJ databases">
        <title>Genomic Encyclopedia of Type Strains, Phase III (KMG-III): the genomes of soil and plant-associated and newly described type strains.</title>
        <authorList>
            <person name="Whitman W."/>
        </authorList>
    </citation>
    <scope>NUCLEOTIDE SEQUENCE [LARGE SCALE GENOMIC DNA]</scope>
    <source>
        <strain evidence="4 5">CECT 8075</strain>
    </source>
</reference>
<evidence type="ECO:0000256" key="2">
    <source>
        <dbReference type="SAM" id="SignalP"/>
    </source>
</evidence>
<evidence type="ECO:0000313" key="4">
    <source>
        <dbReference type="EMBL" id="MBB3206795.1"/>
    </source>
</evidence>
<evidence type="ECO:0000313" key="5">
    <source>
        <dbReference type="Proteomes" id="UP000536179"/>
    </source>
</evidence>
<proteinExistence type="predicted"/>
<name>A0A7W5DYJ0_9BACT</name>
<sequence>MKRVFKTIVAAIAVAYLTTGVSNAQEPNGQLPVDHQPNVQDRYEANKPALRNDAGRLDAKTRGTAIRVSQLMGLNIQNSQGESVGEINDIVLDSRTGKVRYAAVTYGGFLGVGNKMFAVPFEAFKVQVDPDEAGDDDIDADDYVMVLDVTQQQLEGQQGFDEDNWPNMADRRWAAELNERYNVNQDRDASNRGNRVDRERNRQNQ</sequence>
<evidence type="ECO:0000259" key="3">
    <source>
        <dbReference type="Pfam" id="PF05239"/>
    </source>
</evidence>
<feature type="signal peptide" evidence="2">
    <location>
        <begin position="1"/>
        <end position="24"/>
    </location>
</feature>